<dbReference type="PANTHER" id="PTHR37423">
    <property type="entry name" value="SOLUBLE LYTIC MUREIN TRANSGLYCOSYLASE-RELATED"/>
    <property type="match status" value="1"/>
</dbReference>
<keyword evidence="1" id="KW-0732">Signal</keyword>
<organism evidence="5">
    <name type="scientific">marine sediment metagenome</name>
    <dbReference type="NCBI Taxonomy" id="412755"/>
    <lineage>
        <taxon>unclassified sequences</taxon>
        <taxon>metagenomes</taxon>
        <taxon>ecological metagenomes</taxon>
    </lineage>
</organism>
<sequence>MALTLMVACSSADKTETFDITKEFAKANEDFEDKRHEDARQKFENIIRMDTQYVYAPLAQLRIADSYVADDNPELAIEEFRRFLDTYPRHKYASYAQYNIGLVYFKLIKGPERGYGAALNALDAFRELNALYPRNPYRQDAELKIEYSENIIAEHELMVGSFYFKRTAYHGAIERLEGLVEAFPKYGDNPEVLWRLAVSHKGLGDHARSDEYLQRLISLFPDSKYVMKAKKHISKLQDE</sequence>
<evidence type="ECO:0000313" key="5">
    <source>
        <dbReference type="EMBL" id="KKK78773.1"/>
    </source>
</evidence>
<dbReference type="InterPro" id="IPR039565">
    <property type="entry name" value="BamD-like"/>
</dbReference>
<evidence type="ECO:0000256" key="2">
    <source>
        <dbReference type="ARBA" id="ARBA00023136"/>
    </source>
</evidence>
<protein>
    <recommendedName>
        <fullName evidence="4">Outer membrane lipoprotein BamD-like domain-containing protein</fullName>
    </recommendedName>
</protein>
<evidence type="ECO:0000256" key="1">
    <source>
        <dbReference type="ARBA" id="ARBA00022729"/>
    </source>
</evidence>
<dbReference type="Gene3D" id="1.25.40.10">
    <property type="entry name" value="Tetratricopeptide repeat domain"/>
    <property type="match status" value="1"/>
</dbReference>
<accession>A0A0F8YBK8</accession>
<dbReference type="AlphaFoldDB" id="A0A0F8YBK8"/>
<dbReference type="EMBL" id="LAZR01054337">
    <property type="protein sequence ID" value="KKK78773.1"/>
    <property type="molecule type" value="Genomic_DNA"/>
</dbReference>
<evidence type="ECO:0000259" key="4">
    <source>
        <dbReference type="Pfam" id="PF13525"/>
    </source>
</evidence>
<keyword evidence="3" id="KW-0998">Cell outer membrane</keyword>
<reference evidence="5" key="1">
    <citation type="journal article" date="2015" name="Nature">
        <title>Complex archaea that bridge the gap between prokaryotes and eukaryotes.</title>
        <authorList>
            <person name="Spang A."/>
            <person name="Saw J.H."/>
            <person name="Jorgensen S.L."/>
            <person name="Zaremba-Niedzwiedzka K."/>
            <person name="Martijn J."/>
            <person name="Lind A.E."/>
            <person name="van Eijk R."/>
            <person name="Schleper C."/>
            <person name="Guy L."/>
            <person name="Ettema T.J."/>
        </authorList>
    </citation>
    <scope>NUCLEOTIDE SEQUENCE</scope>
</reference>
<dbReference type="PANTHER" id="PTHR37423:SF6">
    <property type="entry name" value="CELL DIVISION COORDINATOR CPOB"/>
    <property type="match status" value="1"/>
</dbReference>
<gene>
    <name evidence="5" type="ORF">LCGC14_2840200</name>
</gene>
<dbReference type="Pfam" id="PF13525">
    <property type="entry name" value="YfiO"/>
    <property type="match status" value="1"/>
</dbReference>
<dbReference type="NCBIfam" id="TIGR03302">
    <property type="entry name" value="OM_YfiO"/>
    <property type="match status" value="1"/>
</dbReference>
<dbReference type="SUPFAM" id="SSF48452">
    <property type="entry name" value="TPR-like"/>
    <property type="match status" value="1"/>
</dbReference>
<dbReference type="InterPro" id="IPR011990">
    <property type="entry name" value="TPR-like_helical_dom_sf"/>
</dbReference>
<comment type="caution">
    <text evidence="5">The sequence shown here is derived from an EMBL/GenBank/DDBJ whole genome shotgun (WGS) entry which is preliminary data.</text>
</comment>
<feature type="domain" description="Outer membrane lipoprotein BamD-like" evidence="4">
    <location>
        <begin position="24"/>
        <end position="210"/>
    </location>
</feature>
<keyword evidence="2" id="KW-0472">Membrane</keyword>
<name>A0A0F8YBK8_9ZZZZ</name>
<evidence type="ECO:0000256" key="3">
    <source>
        <dbReference type="ARBA" id="ARBA00023237"/>
    </source>
</evidence>
<dbReference type="InterPro" id="IPR017689">
    <property type="entry name" value="BamD"/>
</dbReference>
<proteinExistence type="predicted"/>